<protein>
    <submittedName>
        <fullName evidence="2">Unannotated protein</fullName>
    </submittedName>
</protein>
<gene>
    <name evidence="2" type="ORF">UFOPK3954_00281</name>
</gene>
<reference evidence="2" key="1">
    <citation type="submission" date="2020-05" db="EMBL/GenBank/DDBJ databases">
        <authorList>
            <person name="Chiriac C."/>
            <person name="Salcher M."/>
            <person name="Ghai R."/>
            <person name="Kavagutti S V."/>
        </authorList>
    </citation>
    <scope>NUCLEOTIDE SEQUENCE</scope>
</reference>
<feature type="region of interest" description="Disordered" evidence="1">
    <location>
        <begin position="57"/>
        <end position="89"/>
    </location>
</feature>
<feature type="region of interest" description="Disordered" evidence="1">
    <location>
        <begin position="234"/>
        <end position="257"/>
    </location>
</feature>
<name>A0A6J7ME61_9ZZZZ</name>
<organism evidence="2">
    <name type="scientific">freshwater metagenome</name>
    <dbReference type="NCBI Taxonomy" id="449393"/>
    <lineage>
        <taxon>unclassified sequences</taxon>
        <taxon>metagenomes</taxon>
        <taxon>ecological metagenomes</taxon>
    </lineage>
</organism>
<proteinExistence type="predicted"/>
<evidence type="ECO:0000313" key="2">
    <source>
        <dbReference type="EMBL" id="CAB4976679.1"/>
    </source>
</evidence>
<sequence length="309" mass="33488">MGDLLGEPLLTQRLRCRPDGVDQGVPSRRREVEQFGMCHLVNSDRCAAHTESIQNCRHGHLSRPPQSASASTVHRMPGASARRTSPVTNGHRNALGYERLLDAVLCLLVESGATALAEGFKPDHVAKRAGKCRASYYRTEGFSAGDVLNSESRLAVLEAAIDRALQQSAVDAYGKVLAYWGYRPRAPLDLEQFVVTVLALADGLILRYCADDRVDADLYSKLLAEVATSLLEPVPSAPTPSCSRPEPGDHHTSGGWFDNLEKAVRPDRAGPPRALSVRRNGLAASRRTRGRPLGCPVTARCACGVRSRC</sequence>
<dbReference type="AlphaFoldDB" id="A0A6J7ME61"/>
<dbReference type="EMBL" id="CAFBON010000016">
    <property type="protein sequence ID" value="CAB4976679.1"/>
    <property type="molecule type" value="Genomic_DNA"/>
</dbReference>
<accession>A0A6J7ME61</accession>
<evidence type="ECO:0000256" key="1">
    <source>
        <dbReference type="SAM" id="MobiDB-lite"/>
    </source>
</evidence>